<evidence type="ECO:0000313" key="3">
    <source>
        <dbReference type="EMBL" id="CAG6630804.1"/>
    </source>
</evidence>
<dbReference type="Gene3D" id="3.40.50.1110">
    <property type="entry name" value="SGNH hydrolase"/>
    <property type="match status" value="1"/>
</dbReference>
<evidence type="ECO:0000256" key="2">
    <source>
        <dbReference type="SAM" id="MobiDB-lite"/>
    </source>
</evidence>
<dbReference type="InterPro" id="IPR036514">
    <property type="entry name" value="SGNH_hydro_sf"/>
</dbReference>
<protein>
    <submittedName>
        <fullName evidence="3">Uncharacterized protein</fullName>
    </submittedName>
</protein>
<feature type="compositionally biased region" description="Polar residues" evidence="2">
    <location>
        <begin position="243"/>
        <end position="263"/>
    </location>
</feature>
<feature type="compositionally biased region" description="Low complexity" evidence="2">
    <location>
        <begin position="213"/>
        <end position="225"/>
    </location>
</feature>
<feature type="region of interest" description="Disordered" evidence="2">
    <location>
        <begin position="211"/>
        <end position="263"/>
    </location>
</feature>
<dbReference type="AlphaFoldDB" id="A0A8D8QFE9"/>
<dbReference type="EMBL" id="HBUF01074864">
    <property type="protein sequence ID" value="CAG6630804.1"/>
    <property type="molecule type" value="Transcribed_RNA"/>
</dbReference>
<dbReference type="EMBL" id="HBUF01074863">
    <property type="protein sequence ID" value="CAG6630802.1"/>
    <property type="molecule type" value="Transcribed_RNA"/>
</dbReference>
<keyword evidence="1" id="KW-0175">Coiled coil</keyword>
<name>A0A8D8QFE9_9HEMI</name>
<feature type="compositionally biased region" description="Pro residues" evidence="2">
    <location>
        <begin position="229"/>
        <end position="238"/>
    </location>
</feature>
<dbReference type="SUPFAM" id="SSF52266">
    <property type="entry name" value="SGNH hydrolase"/>
    <property type="match status" value="1"/>
</dbReference>
<reference evidence="3" key="1">
    <citation type="submission" date="2021-05" db="EMBL/GenBank/DDBJ databases">
        <authorList>
            <person name="Alioto T."/>
            <person name="Alioto T."/>
            <person name="Gomez Garrido J."/>
        </authorList>
    </citation>
    <scope>NUCLEOTIDE SEQUENCE</scope>
</reference>
<accession>A0A8D8QFE9</accession>
<organism evidence="3">
    <name type="scientific">Cacopsylla melanoneura</name>
    <dbReference type="NCBI Taxonomy" id="428564"/>
    <lineage>
        <taxon>Eukaryota</taxon>
        <taxon>Metazoa</taxon>
        <taxon>Ecdysozoa</taxon>
        <taxon>Arthropoda</taxon>
        <taxon>Hexapoda</taxon>
        <taxon>Insecta</taxon>
        <taxon>Pterygota</taxon>
        <taxon>Neoptera</taxon>
        <taxon>Paraneoptera</taxon>
        <taxon>Hemiptera</taxon>
        <taxon>Sternorrhyncha</taxon>
        <taxon>Psylloidea</taxon>
        <taxon>Psyllidae</taxon>
        <taxon>Psyllinae</taxon>
        <taxon>Cacopsylla</taxon>
    </lineage>
</organism>
<evidence type="ECO:0000256" key="1">
    <source>
        <dbReference type="SAM" id="Coils"/>
    </source>
</evidence>
<proteinExistence type="predicted"/>
<sequence length="573" mass="66642">MTLSRNQILNLKKNMNIEYLKHFNTDVQTSAYELYNELQNLKELEQIELPETLLVKLSETLNTLNEEIQKNTDLKTNTVNLTELLQKEVQRKTFFEGKYNQERDNNTIISNQADADEKKFNELETQYKQEIRKLKQTNENLKTRYSELETENTKLSTETEQLKQRIKQFEDNKKIGQDSNETFSIQTKHTEFVNTQKKIMSLDRELNDASIMTTDDSTDNPNNDTLIVPPSPNQPRIPGPASRPSTSQQEAHDNSINNSTPPNLKNRLFVIGDSHCRNLQIDLKKFAHPDCRINCLALHGRKLHQIVSALKPDKLTPETNICIIAGTNDVFQTSYESMTKSYDLLYNKCKHSKIFVVLIPPRYDVKHISSHILSLNCKIKHYLSKYPNITCIDPKNILNMYSYSTDCIHLNRKGTSSLCKSVIRNIYNKIHYNTEHITWNSGTHTHSMLNRVPQNEHAHIAHAHQYTGYNRRQPYYTHTQRPHHITNNHHTTQYTTRTPVNNRPNTLHIPPLLSEYPPLRPPPLMQTTSEPNMRMNHTVIRPQIPPPAYRDALLRSEVIGNRRNFLRPQTTLV</sequence>
<feature type="coiled-coil region" evidence="1">
    <location>
        <begin position="113"/>
        <end position="172"/>
    </location>
</feature>